<evidence type="ECO:0000313" key="1">
    <source>
        <dbReference type="EMBL" id="KAJ8926532.1"/>
    </source>
</evidence>
<dbReference type="Proteomes" id="UP001162156">
    <property type="component" value="Unassembled WGS sequence"/>
</dbReference>
<dbReference type="EMBL" id="JANEYF010005870">
    <property type="protein sequence ID" value="KAJ8926532.1"/>
    <property type="molecule type" value="Genomic_DNA"/>
</dbReference>
<evidence type="ECO:0008006" key="3">
    <source>
        <dbReference type="Google" id="ProtNLM"/>
    </source>
</evidence>
<keyword evidence="2" id="KW-1185">Reference proteome</keyword>
<name>A0AAV8WKA4_9CUCU</name>
<gene>
    <name evidence="1" type="ORF">NQ314_021097</name>
</gene>
<proteinExistence type="predicted"/>
<organism evidence="1 2">
    <name type="scientific">Rhamnusium bicolor</name>
    <dbReference type="NCBI Taxonomy" id="1586634"/>
    <lineage>
        <taxon>Eukaryota</taxon>
        <taxon>Metazoa</taxon>
        <taxon>Ecdysozoa</taxon>
        <taxon>Arthropoda</taxon>
        <taxon>Hexapoda</taxon>
        <taxon>Insecta</taxon>
        <taxon>Pterygota</taxon>
        <taxon>Neoptera</taxon>
        <taxon>Endopterygota</taxon>
        <taxon>Coleoptera</taxon>
        <taxon>Polyphaga</taxon>
        <taxon>Cucujiformia</taxon>
        <taxon>Chrysomeloidea</taxon>
        <taxon>Cerambycidae</taxon>
        <taxon>Lepturinae</taxon>
        <taxon>Rhagiini</taxon>
        <taxon>Rhamnusium</taxon>
    </lineage>
</organism>
<dbReference type="AlphaFoldDB" id="A0AAV8WKA4"/>
<sequence length="161" mass="18715">MRPGTHWYEAFLRRNQELSVRMTQNLTCSRGLVTEEKIRNWFREIRLYLEENDFQEISQHPNADETEFFLSPSGKKGIAERGSKVVHNIINNGDKERITTLINENAAGELAPLMIVLKYDRLPKTVVALMPSGWGIEKSQNRWITGETFFEYICNIFHLLG</sequence>
<comment type="caution">
    <text evidence="1">The sequence shown here is derived from an EMBL/GenBank/DDBJ whole genome shotgun (WGS) entry which is preliminary data.</text>
</comment>
<reference evidence="1" key="1">
    <citation type="journal article" date="2023" name="Insect Mol. Biol.">
        <title>Genome sequencing provides insights into the evolution of gene families encoding plant cell wall-degrading enzymes in longhorned beetles.</title>
        <authorList>
            <person name="Shin N.R."/>
            <person name="Okamura Y."/>
            <person name="Kirsch R."/>
            <person name="Pauchet Y."/>
        </authorList>
    </citation>
    <scope>NUCLEOTIDE SEQUENCE</scope>
    <source>
        <strain evidence="1">RBIC_L_NR</strain>
    </source>
</reference>
<evidence type="ECO:0000313" key="2">
    <source>
        <dbReference type="Proteomes" id="UP001162156"/>
    </source>
</evidence>
<protein>
    <recommendedName>
        <fullName evidence="3">Transposase</fullName>
    </recommendedName>
</protein>
<accession>A0AAV8WKA4</accession>